<gene>
    <name evidence="2" type="ORF">GCM10011383_17350</name>
</gene>
<dbReference type="EMBL" id="BMHT01000003">
    <property type="protein sequence ID" value="GGF06855.1"/>
    <property type="molecule type" value="Genomic_DNA"/>
</dbReference>
<reference evidence="3" key="1">
    <citation type="journal article" date="2019" name="Int. J. Syst. Evol. Microbiol.">
        <title>The Global Catalogue of Microorganisms (GCM) 10K type strain sequencing project: providing services to taxonomists for standard genome sequencing and annotation.</title>
        <authorList>
            <consortium name="The Broad Institute Genomics Platform"/>
            <consortium name="The Broad Institute Genome Sequencing Center for Infectious Disease"/>
            <person name="Wu L."/>
            <person name="Ma J."/>
        </authorList>
    </citation>
    <scope>NUCLEOTIDE SEQUENCE [LARGE SCALE GENOMIC DNA]</scope>
    <source>
        <strain evidence="3">CGMCC 1.15197</strain>
    </source>
</reference>
<keyword evidence="1" id="KW-1133">Transmembrane helix</keyword>
<dbReference type="RefSeq" id="WP_188813190.1">
    <property type="nucleotide sequence ID" value="NZ_BMHT01000003.1"/>
</dbReference>
<evidence type="ECO:0000313" key="3">
    <source>
        <dbReference type="Proteomes" id="UP000632273"/>
    </source>
</evidence>
<protein>
    <submittedName>
        <fullName evidence="2">Uncharacterized protein</fullName>
    </submittedName>
</protein>
<keyword evidence="1" id="KW-0472">Membrane</keyword>
<sequence length="69" mass="7634">MHASNPIPLLRSLAHGLAYVLFQLALVLAYVLHSAGSLRSPFRAGEETAASHSRRVQPRPWFWSRPLAG</sequence>
<evidence type="ECO:0000313" key="2">
    <source>
        <dbReference type="EMBL" id="GGF06855.1"/>
    </source>
</evidence>
<keyword evidence="3" id="KW-1185">Reference proteome</keyword>
<evidence type="ECO:0000256" key="1">
    <source>
        <dbReference type="SAM" id="Phobius"/>
    </source>
</evidence>
<name>A0ABQ1TZL6_9BACT</name>
<accession>A0ABQ1TZL6</accession>
<dbReference type="Proteomes" id="UP000632273">
    <property type="component" value="Unassembled WGS sequence"/>
</dbReference>
<comment type="caution">
    <text evidence="2">The sequence shown here is derived from an EMBL/GenBank/DDBJ whole genome shotgun (WGS) entry which is preliminary data.</text>
</comment>
<feature type="transmembrane region" description="Helical" evidence="1">
    <location>
        <begin position="12"/>
        <end position="33"/>
    </location>
</feature>
<organism evidence="2 3">
    <name type="scientific">Hymenobacter cavernae</name>
    <dbReference type="NCBI Taxonomy" id="2044852"/>
    <lineage>
        <taxon>Bacteria</taxon>
        <taxon>Pseudomonadati</taxon>
        <taxon>Bacteroidota</taxon>
        <taxon>Cytophagia</taxon>
        <taxon>Cytophagales</taxon>
        <taxon>Hymenobacteraceae</taxon>
        <taxon>Hymenobacter</taxon>
    </lineage>
</organism>
<proteinExistence type="predicted"/>
<keyword evidence="1" id="KW-0812">Transmembrane</keyword>